<dbReference type="PANTHER" id="PTHR43311">
    <property type="entry name" value="GLUTAMATE--TRNA LIGASE"/>
    <property type="match status" value="1"/>
</dbReference>
<gene>
    <name evidence="10" type="primary">gluQRS</name>
    <name evidence="7" type="synonym">gluQ</name>
    <name evidence="10" type="ORF">ACFP85_14685</name>
</gene>
<comment type="similarity">
    <text evidence="7">Belongs to the class-I aminoacyl-tRNA synthetase family. GluQ subfamily.</text>
</comment>
<feature type="binding site" evidence="7">
    <location>
        <position position="103"/>
    </location>
    <ligand>
        <name>Zn(2+)</name>
        <dbReference type="ChEBI" id="CHEBI:29105"/>
    </ligand>
</feature>
<dbReference type="InterPro" id="IPR020058">
    <property type="entry name" value="Glu/Gln-tRNA-synth_Ib_cat-dom"/>
</dbReference>
<evidence type="ECO:0000256" key="8">
    <source>
        <dbReference type="RuleBase" id="RU363037"/>
    </source>
</evidence>
<dbReference type="Pfam" id="PF00749">
    <property type="entry name" value="tRNA-synt_1c"/>
    <property type="match status" value="1"/>
</dbReference>
<dbReference type="PANTHER" id="PTHR43311:SF1">
    <property type="entry name" value="GLUTAMYL-Q TRNA(ASP) SYNTHETASE"/>
    <property type="match status" value="1"/>
</dbReference>
<keyword evidence="5 7" id="KW-0067">ATP-binding</keyword>
<feature type="binding site" evidence="7">
    <location>
        <position position="101"/>
    </location>
    <ligand>
        <name>Zn(2+)</name>
        <dbReference type="ChEBI" id="CHEBI:29105"/>
    </ligand>
</feature>
<evidence type="ECO:0000256" key="5">
    <source>
        <dbReference type="ARBA" id="ARBA00022840"/>
    </source>
</evidence>
<dbReference type="InterPro" id="IPR022380">
    <property type="entry name" value="Glu-Q_tRNA(Asp)_Synthase"/>
</dbReference>
<feature type="binding site" evidence="7">
    <location>
        <position position="115"/>
    </location>
    <ligand>
        <name>Zn(2+)</name>
        <dbReference type="ChEBI" id="CHEBI:29105"/>
    </ligand>
</feature>
<dbReference type="InterPro" id="IPR049940">
    <property type="entry name" value="GluQ/Sye"/>
</dbReference>
<dbReference type="GO" id="GO:0016874">
    <property type="term" value="F:ligase activity"/>
    <property type="evidence" value="ECO:0007669"/>
    <property type="project" value="UniProtKB-KW"/>
</dbReference>
<evidence type="ECO:0000256" key="3">
    <source>
        <dbReference type="ARBA" id="ARBA00022741"/>
    </source>
</evidence>
<keyword evidence="3 7" id="KW-0547">Nucleotide-binding</keyword>
<dbReference type="NCBIfam" id="NF004314">
    <property type="entry name" value="PRK05710.1-3"/>
    <property type="match status" value="1"/>
</dbReference>
<protein>
    <recommendedName>
        <fullName evidence="7">Glutamyl-Q tRNA(Asp) synthetase</fullName>
        <shortName evidence="7">Glu-Q-RSs</shortName>
        <ecNumber evidence="7">6.1.1.-</ecNumber>
    </recommendedName>
</protein>
<keyword evidence="11" id="KW-1185">Reference proteome</keyword>
<dbReference type="HAMAP" id="MF_01428">
    <property type="entry name" value="Glu_Q_tRNA_synth"/>
    <property type="match status" value="1"/>
</dbReference>
<feature type="binding site" evidence="7">
    <location>
        <position position="231"/>
    </location>
    <ligand>
        <name>ATP</name>
        <dbReference type="ChEBI" id="CHEBI:30616"/>
    </ligand>
</feature>
<feature type="binding site" evidence="7">
    <location>
        <position position="190"/>
    </location>
    <ligand>
        <name>L-glutamate</name>
        <dbReference type="ChEBI" id="CHEBI:29985"/>
    </ligand>
</feature>
<feature type="domain" description="Glutamyl/glutaminyl-tRNA synthetase class Ib catalytic" evidence="9">
    <location>
        <begin position="7"/>
        <end position="235"/>
    </location>
</feature>
<evidence type="ECO:0000313" key="10">
    <source>
        <dbReference type="EMBL" id="MFC6441397.1"/>
    </source>
</evidence>
<evidence type="ECO:0000259" key="9">
    <source>
        <dbReference type="Pfam" id="PF00749"/>
    </source>
</evidence>
<comment type="function">
    <text evidence="7">Catalyzes the tRNA-independent activation of glutamate in presence of ATP and the subsequent transfer of glutamate onto a tRNA(Asp). Glutamate is transferred on the 2-amino-5-(4,5-dihydroxy-2-cyclopenten-1-yl) moiety of the queuosine in the wobble position of the QUC anticodon.</text>
</comment>
<evidence type="ECO:0000256" key="2">
    <source>
        <dbReference type="ARBA" id="ARBA00022723"/>
    </source>
</evidence>
<proteinExistence type="inferred from homology"/>
<feature type="binding site" evidence="7">
    <location>
        <position position="119"/>
    </location>
    <ligand>
        <name>Zn(2+)</name>
        <dbReference type="ChEBI" id="CHEBI:29105"/>
    </ligand>
</feature>
<evidence type="ECO:0000313" key="11">
    <source>
        <dbReference type="Proteomes" id="UP001596364"/>
    </source>
</evidence>
<sequence length="300" mass="32363">MTDTIYRGRFAPSPSGPLHFGSLVAALGSYLQAKSHNGLWLVRIEDIDPPREAPGAADLILRQLAGHGLEWDESVIWQSQRSEAYDAALAALQQQGRAYFCQCTRAQIKAAGGHYLGACRRAGLGADGNSLRFLNTEPVMTFQDAHLGEIHADRGFACEDFVLRRKDGLYAYHLASVVDDAASAITEVVRGADLLQPTACQLALYHALNLTPPAYLHLPVISTEPGQKLSKQNHAPAIDSACAADNIAKVLGWLNHPLPSELIGAPVSEMLSWAVANWQVSRLPNSQEVLPDELGPQCAG</sequence>
<dbReference type="RefSeq" id="WP_131257840.1">
    <property type="nucleotide sequence ID" value="NZ_JBHSUS010000001.1"/>
</dbReference>
<evidence type="ECO:0000256" key="1">
    <source>
        <dbReference type="ARBA" id="ARBA00022598"/>
    </source>
</evidence>
<keyword evidence="4 7" id="KW-0862">Zinc</keyword>
<organism evidence="10 11">
    <name type="scientific">Pseudobowmanella zhangzhouensis</name>
    <dbReference type="NCBI Taxonomy" id="1537679"/>
    <lineage>
        <taxon>Bacteria</taxon>
        <taxon>Pseudomonadati</taxon>
        <taxon>Pseudomonadota</taxon>
        <taxon>Gammaproteobacteria</taxon>
        <taxon>Alteromonadales</taxon>
        <taxon>Alteromonadaceae</taxon>
    </lineage>
</organism>
<accession>A0ABW1XMR3</accession>
<dbReference type="PRINTS" id="PR00987">
    <property type="entry name" value="TRNASYNTHGLU"/>
</dbReference>
<feature type="binding site" evidence="7">
    <location>
        <begin position="9"/>
        <end position="13"/>
    </location>
    <ligand>
        <name>L-glutamate</name>
        <dbReference type="ChEBI" id="CHEBI:29985"/>
    </ligand>
</feature>
<feature type="binding site" evidence="7">
    <location>
        <position position="172"/>
    </location>
    <ligand>
        <name>L-glutamate</name>
        <dbReference type="ChEBI" id="CHEBI:29985"/>
    </ligand>
</feature>
<comment type="cofactor">
    <cofactor evidence="7">
        <name>Zn(2+)</name>
        <dbReference type="ChEBI" id="CHEBI:29105"/>
    </cofactor>
    <text evidence="7">Binds 1 zinc ion per subunit.</text>
</comment>
<reference evidence="11" key="1">
    <citation type="journal article" date="2019" name="Int. J. Syst. Evol. Microbiol.">
        <title>The Global Catalogue of Microorganisms (GCM) 10K type strain sequencing project: providing services to taxonomists for standard genome sequencing and annotation.</title>
        <authorList>
            <consortium name="The Broad Institute Genomics Platform"/>
            <consortium name="The Broad Institute Genome Sequencing Center for Infectious Disease"/>
            <person name="Wu L."/>
            <person name="Ma J."/>
        </authorList>
    </citation>
    <scope>NUCLEOTIDE SEQUENCE [LARGE SCALE GENOMIC DNA]</scope>
    <source>
        <strain evidence="11">CGMCC 1.16031</strain>
    </source>
</reference>
<dbReference type="InterPro" id="IPR014729">
    <property type="entry name" value="Rossmann-like_a/b/a_fold"/>
</dbReference>
<comment type="caution">
    <text evidence="10">The sequence shown here is derived from an EMBL/GenBank/DDBJ whole genome shotgun (WGS) entry which is preliminary data.</text>
</comment>
<dbReference type="EMBL" id="JBHSUS010000001">
    <property type="protein sequence ID" value="MFC6441397.1"/>
    <property type="molecule type" value="Genomic_DNA"/>
</dbReference>
<keyword evidence="1 7" id="KW-0436">Ligase</keyword>
<feature type="binding site" evidence="7">
    <location>
        <position position="45"/>
    </location>
    <ligand>
        <name>L-glutamate</name>
        <dbReference type="ChEBI" id="CHEBI:29985"/>
    </ligand>
</feature>
<feature type="short sequence motif" description="'KMSKS' region" evidence="7">
    <location>
        <begin position="228"/>
        <end position="232"/>
    </location>
</feature>
<dbReference type="Proteomes" id="UP001596364">
    <property type="component" value="Unassembled WGS sequence"/>
</dbReference>
<keyword evidence="2 7" id="KW-0479">Metal-binding</keyword>
<dbReference type="InterPro" id="IPR000924">
    <property type="entry name" value="Glu/Gln-tRNA-synth"/>
</dbReference>
<keyword evidence="8" id="KW-0648">Protein biosynthesis</keyword>
<dbReference type="Gene3D" id="3.40.50.620">
    <property type="entry name" value="HUPs"/>
    <property type="match status" value="1"/>
</dbReference>
<evidence type="ECO:0000256" key="7">
    <source>
        <dbReference type="HAMAP-Rule" id="MF_01428"/>
    </source>
</evidence>
<evidence type="ECO:0000256" key="6">
    <source>
        <dbReference type="ARBA" id="ARBA00023146"/>
    </source>
</evidence>
<keyword evidence="6 7" id="KW-0030">Aminoacyl-tRNA synthetase</keyword>
<dbReference type="SUPFAM" id="SSF52374">
    <property type="entry name" value="Nucleotidylyl transferase"/>
    <property type="match status" value="1"/>
</dbReference>
<dbReference type="NCBIfam" id="TIGR03838">
    <property type="entry name" value="queuosine_YadB"/>
    <property type="match status" value="1"/>
</dbReference>
<feature type="short sequence motif" description="'HIGH' region" evidence="7">
    <location>
        <begin position="12"/>
        <end position="22"/>
    </location>
</feature>
<dbReference type="EC" id="6.1.1.-" evidence="7"/>
<dbReference type="Gene3D" id="3.90.800.10">
    <property type="entry name" value="Glutamyl-tRNA Synthetase, Domain 3"/>
    <property type="match status" value="1"/>
</dbReference>
<name>A0ABW1XMR3_9ALTE</name>
<evidence type="ECO:0000256" key="4">
    <source>
        <dbReference type="ARBA" id="ARBA00022833"/>
    </source>
</evidence>